<keyword evidence="1" id="KW-0732">Signal</keyword>
<dbReference type="EMBL" id="JARKIK010000063">
    <property type="protein sequence ID" value="KAK8730803.1"/>
    <property type="molecule type" value="Genomic_DNA"/>
</dbReference>
<feature type="chain" id="PRO_5044717349" evidence="1">
    <location>
        <begin position="19"/>
        <end position="102"/>
    </location>
</feature>
<gene>
    <name evidence="2" type="ORF">OTU49_007940</name>
</gene>
<organism evidence="2 3">
    <name type="scientific">Cherax quadricarinatus</name>
    <name type="common">Australian red claw crayfish</name>
    <dbReference type="NCBI Taxonomy" id="27406"/>
    <lineage>
        <taxon>Eukaryota</taxon>
        <taxon>Metazoa</taxon>
        <taxon>Ecdysozoa</taxon>
        <taxon>Arthropoda</taxon>
        <taxon>Crustacea</taxon>
        <taxon>Multicrustacea</taxon>
        <taxon>Malacostraca</taxon>
        <taxon>Eumalacostraca</taxon>
        <taxon>Eucarida</taxon>
        <taxon>Decapoda</taxon>
        <taxon>Pleocyemata</taxon>
        <taxon>Astacidea</taxon>
        <taxon>Parastacoidea</taxon>
        <taxon>Parastacidae</taxon>
        <taxon>Cherax</taxon>
    </lineage>
</organism>
<reference evidence="2 3" key="1">
    <citation type="journal article" date="2024" name="BMC Genomics">
        <title>Genome assembly of redclaw crayfish (Cherax quadricarinatus) provides insights into its immune adaptation and hypoxia tolerance.</title>
        <authorList>
            <person name="Liu Z."/>
            <person name="Zheng J."/>
            <person name="Li H."/>
            <person name="Fang K."/>
            <person name="Wang S."/>
            <person name="He J."/>
            <person name="Zhou D."/>
            <person name="Weng S."/>
            <person name="Chi M."/>
            <person name="Gu Z."/>
            <person name="He J."/>
            <person name="Li F."/>
            <person name="Wang M."/>
        </authorList>
    </citation>
    <scope>NUCLEOTIDE SEQUENCE [LARGE SCALE GENOMIC DNA]</scope>
    <source>
        <strain evidence="2">ZL_2023a</strain>
    </source>
</reference>
<feature type="non-terminal residue" evidence="2">
    <location>
        <position position="1"/>
    </location>
</feature>
<reference evidence="2" key="2">
    <citation type="submission" date="2024-01" db="EMBL/GenBank/DDBJ databases">
        <authorList>
            <person name="He J."/>
            <person name="Wang M."/>
            <person name="Zheng J."/>
            <person name="Liu Z."/>
        </authorList>
    </citation>
    <scope>NUCLEOTIDE SEQUENCE</scope>
    <source>
        <strain evidence="2">ZL_2023a</strain>
        <tissue evidence="2">Muscle</tissue>
    </source>
</reference>
<dbReference type="Proteomes" id="UP001445076">
    <property type="component" value="Unassembled WGS sequence"/>
</dbReference>
<evidence type="ECO:0000256" key="1">
    <source>
        <dbReference type="SAM" id="SignalP"/>
    </source>
</evidence>
<evidence type="ECO:0000313" key="3">
    <source>
        <dbReference type="Proteomes" id="UP001445076"/>
    </source>
</evidence>
<dbReference type="EMBL" id="JARKIK010000063">
    <property type="protein sequence ID" value="KAK8730801.1"/>
    <property type="molecule type" value="Genomic_DNA"/>
</dbReference>
<protein>
    <submittedName>
        <fullName evidence="2">Uncharacterized protein</fullName>
    </submittedName>
</protein>
<name>A0AAW0WSQ7_CHEQU</name>
<dbReference type="AlphaFoldDB" id="A0AAW0WSQ7"/>
<proteinExistence type="predicted"/>
<evidence type="ECO:0000313" key="2">
    <source>
        <dbReference type="EMBL" id="KAK8730803.1"/>
    </source>
</evidence>
<feature type="signal peptide" evidence="1">
    <location>
        <begin position="1"/>
        <end position="18"/>
    </location>
</feature>
<accession>A0AAW0WSQ7</accession>
<keyword evidence="3" id="KW-1185">Reference proteome</keyword>
<sequence>QLSRGRVFVVLWSREVVCLVAPGAPCLSVWNLFPPFIPRFCVIHSVSIYMFSELPSSRSARGGRKRVVVYIRDFRTATLEALVAVSEVGKQPTHCYRIYSKV</sequence>
<comment type="caution">
    <text evidence="2">The sequence shown here is derived from an EMBL/GenBank/DDBJ whole genome shotgun (WGS) entry which is preliminary data.</text>
</comment>